<name>A0A0B6YAR1_9EUPU</name>
<feature type="non-terminal residue" evidence="1">
    <location>
        <position position="71"/>
    </location>
</feature>
<organism evidence="1">
    <name type="scientific">Arion vulgaris</name>
    <dbReference type="NCBI Taxonomy" id="1028688"/>
    <lineage>
        <taxon>Eukaryota</taxon>
        <taxon>Metazoa</taxon>
        <taxon>Spiralia</taxon>
        <taxon>Lophotrochozoa</taxon>
        <taxon>Mollusca</taxon>
        <taxon>Gastropoda</taxon>
        <taxon>Heterobranchia</taxon>
        <taxon>Euthyneura</taxon>
        <taxon>Panpulmonata</taxon>
        <taxon>Eupulmonata</taxon>
        <taxon>Stylommatophora</taxon>
        <taxon>Helicina</taxon>
        <taxon>Arionoidea</taxon>
        <taxon>Arionidae</taxon>
        <taxon>Arion</taxon>
    </lineage>
</organism>
<feature type="non-terminal residue" evidence="1">
    <location>
        <position position="1"/>
    </location>
</feature>
<dbReference type="EMBL" id="HACG01006026">
    <property type="protein sequence ID" value="CEK52891.1"/>
    <property type="molecule type" value="Transcribed_RNA"/>
</dbReference>
<gene>
    <name evidence="1" type="primary">ORF18364</name>
</gene>
<reference evidence="1" key="1">
    <citation type="submission" date="2014-12" db="EMBL/GenBank/DDBJ databases">
        <title>Insight into the proteome of Arion vulgaris.</title>
        <authorList>
            <person name="Aradska J."/>
            <person name="Bulat T."/>
            <person name="Smidak R."/>
            <person name="Sarate P."/>
            <person name="Gangsoo J."/>
            <person name="Sialana F."/>
            <person name="Bilban M."/>
            <person name="Lubec G."/>
        </authorList>
    </citation>
    <scope>NUCLEOTIDE SEQUENCE</scope>
    <source>
        <tissue evidence="1">Skin</tissue>
    </source>
</reference>
<protein>
    <submittedName>
        <fullName evidence="1">Uncharacterized protein</fullName>
    </submittedName>
</protein>
<proteinExistence type="predicted"/>
<sequence>PQDIISCFCSIPVLLAFCVSKRSSSKVAEPPPILKEYNTETSMNYKLLPCYNNFVVTGPDAMFARLIEEDS</sequence>
<evidence type="ECO:0000313" key="1">
    <source>
        <dbReference type="EMBL" id="CEK52891.1"/>
    </source>
</evidence>
<accession>A0A0B6YAR1</accession>
<dbReference type="AlphaFoldDB" id="A0A0B6YAR1"/>